<dbReference type="GO" id="GO:0012505">
    <property type="term" value="C:endomembrane system"/>
    <property type="evidence" value="ECO:0007669"/>
    <property type="project" value="UniProtKB-SubCell"/>
</dbReference>
<evidence type="ECO:0000256" key="2">
    <source>
        <dbReference type="ARBA" id="ARBA00022692"/>
    </source>
</evidence>
<keyword evidence="2 5" id="KW-0812">Transmembrane</keyword>
<dbReference type="AlphaFoldDB" id="A0AB39BHG1"/>
<dbReference type="RefSeq" id="WP_368498194.1">
    <property type="nucleotide sequence ID" value="NZ_CP162511.1"/>
</dbReference>
<evidence type="ECO:0000259" key="6">
    <source>
        <dbReference type="Pfam" id="PF02656"/>
    </source>
</evidence>
<feature type="transmembrane region" description="Helical" evidence="5">
    <location>
        <begin position="42"/>
        <end position="61"/>
    </location>
</feature>
<organism evidence="7">
    <name type="scientific">Herbiconiux sp. A18JL235</name>
    <dbReference type="NCBI Taxonomy" id="3152363"/>
    <lineage>
        <taxon>Bacteria</taxon>
        <taxon>Bacillati</taxon>
        <taxon>Actinomycetota</taxon>
        <taxon>Actinomycetes</taxon>
        <taxon>Micrococcales</taxon>
        <taxon>Microbacteriaceae</taxon>
        <taxon>Herbiconiux</taxon>
    </lineage>
</organism>
<evidence type="ECO:0000256" key="4">
    <source>
        <dbReference type="ARBA" id="ARBA00023136"/>
    </source>
</evidence>
<proteinExistence type="predicted"/>
<keyword evidence="3 5" id="KW-1133">Transmembrane helix</keyword>
<dbReference type="Pfam" id="PF02656">
    <property type="entry name" value="DUF202"/>
    <property type="match status" value="1"/>
</dbReference>
<name>A0AB39BHG1_9MICO</name>
<feature type="domain" description="DUF202" evidence="6">
    <location>
        <begin position="5"/>
        <end position="68"/>
    </location>
</feature>
<evidence type="ECO:0000256" key="5">
    <source>
        <dbReference type="SAM" id="Phobius"/>
    </source>
</evidence>
<dbReference type="EMBL" id="CP162511">
    <property type="protein sequence ID" value="XDI05806.1"/>
    <property type="molecule type" value="Genomic_DNA"/>
</dbReference>
<keyword evidence="4 5" id="KW-0472">Membrane</keyword>
<accession>A0AB39BHG1</accession>
<evidence type="ECO:0000256" key="1">
    <source>
        <dbReference type="ARBA" id="ARBA00004127"/>
    </source>
</evidence>
<feature type="transmembrane region" description="Helical" evidence="5">
    <location>
        <begin position="86"/>
        <end position="118"/>
    </location>
</feature>
<gene>
    <name evidence="7" type="ORF">ABFY20_01560</name>
</gene>
<dbReference type="InterPro" id="IPR003807">
    <property type="entry name" value="DUF202"/>
</dbReference>
<evidence type="ECO:0000313" key="7">
    <source>
        <dbReference type="EMBL" id="XDI05806.1"/>
    </source>
</evidence>
<evidence type="ECO:0000256" key="3">
    <source>
        <dbReference type="ARBA" id="ARBA00022989"/>
    </source>
</evidence>
<protein>
    <submittedName>
        <fullName evidence="7">DUF202 domain-containing protein</fullName>
    </submittedName>
</protein>
<comment type="subcellular location">
    <subcellularLocation>
        <location evidence="1">Endomembrane system</location>
        <topology evidence="1">Multi-pass membrane protein</topology>
    </subcellularLocation>
</comment>
<sequence length="120" mass="12725">MSVFDPGLQPERTALAWRRTALALLVGSLVAMRILPEVFGTWAVALGLAGLLAAGALLWAVHRRYDTHHRLLTEEGDRTPLAGGRLIAAMTVFCVAAAALTLALVIAMAATGFSFLAVDR</sequence>
<reference evidence="7" key="1">
    <citation type="submission" date="2024-05" db="EMBL/GenBank/DDBJ databases">
        <title>Herbiconiux sp. A18JL235.</title>
        <authorList>
            <person name="Zhang G."/>
        </authorList>
    </citation>
    <scope>NUCLEOTIDE SEQUENCE</scope>
    <source>
        <strain evidence="7">A18JL235</strain>
    </source>
</reference>